<dbReference type="AlphaFoldDB" id="A0A438HWP2"/>
<evidence type="ECO:0000256" key="2">
    <source>
        <dbReference type="ARBA" id="ARBA00022614"/>
    </source>
</evidence>
<dbReference type="PRINTS" id="PR00364">
    <property type="entry name" value="DISEASERSIST"/>
</dbReference>
<evidence type="ECO:0000256" key="1">
    <source>
        <dbReference type="ARBA" id="ARBA00011982"/>
    </source>
</evidence>
<dbReference type="SUPFAM" id="SSF52058">
    <property type="entry name" value="L domain-like"/>
    <property type="match status" value="1"/>
</dbReference>
<dbReference type="InterPro" id="IPR036390">
    <property type="entry name" value="WH_DNA-bd_sf"/>
</dbReference>
<comment type="caution">
    <text evidence="11">The sequence shown here is derived from an EMBL/GenBank/DDBJ whole genome shotgun (WGS) entry which is preliminary data.</text>
</comment>
<feature type="domain" description="C-JID" evidence="8">
    <location>
        <begin position="605"/>
        <end position="654"/>
    </location>
</feature>
<evidence type="ECO:0000313" key="12">
    <source>
        <dbReference type="Proteomes" id="UP000288805"/>
    </source>
</evidence>
<evidence type="ECO:0000259" key="7">
    <source>
        <dbReference type="Pfam" id="PF00931"/>
    </source>
</evidence>
<evidence type="ECO:0000313" key="11">
    <source>
        <dbReference type="EMBL" id="RVW88881.1"/>
    </source>
</evidence>
<protein>
    <recommendedName>
        <fullName evidence="1">ADP-ribosyl cyclase/cyclic ADP-ribose hydrolase</fullName>
        <ecNumber evidence="1">3.2.2.6</ecNumber>
    </recommendedName>
</protein>
<keyword evidence="4" id="KW-0611">Plant defense</keyword>
<dbReference type="Pfam" id="PF23286">
    <property type="entry name" value="LRR_13"/>
    <property type="match status" value="1"/>
</dbReference>
<feature type="domain" description="Disease resistance protein Roq1-like winged-helix" evidence="9">
    <location>
        <begin position="254"/>
        <end position="322"/>
    </location>
</feature>
<dbReference type="GO" id="GO:0006952">
    <property type="term" value="P:defense response"/>
    <property type="evidence" value="ECO:0007669"/>
    <property type="project" value="InterPro"/>
</dbReference>
<dbReference type="InterPro" id="IPR027417">
    <property type="entry name" value="P-loop_NTPase"/>
</dbReference>
<dbReference type="InterPro" id="IPR058546">
    <property type="entry name" value="RPS4B/Roq1-like_LRR"/>
</dbReference>
<dbReference type="EMBL" id="QGNW01000169">
    <property type="protein sequence ID" value="RVW88881.1"/>
    <property type="molecule type" value="Genomic_DNA"/>
</dbReference>
<dbReference type="SUPFAM" id="SSF46785">
    <property type="entry name" value="Winged helix' DNA-binding domain"/>
    <property type="match status" value="1"/>
</dbReference>
<dbReference type="GO" id="GO:0061809">
    <property type="term" value="F:NAD+ nucleosidase activity, cyclic ADP-ribose generating"/>
    <property type="evidence" value="ECO:0007669"/>
    <property type="project" value="UniProtKB-EC"/>
</dbReference>
<gene>
    <name evidence="11" type="primary">N_331</name>
    <name evidence="11" type="ORF">CK203_045028</name>
</gene>
<keyword evidence="5" id="KW-0520">NAD</keyword>
<dbReference type="InterPro" id="IPR002182">
    <property type="entry name" value="NB-ARC"/>
</dbReference>
<dbReference type="InterPro" id="IPR044974">
    <property type="entry name" value="Disease_R_plants"/>
</dbReference>
<dbReference type="Gene3D" id="3.80.10.10">
    <property type="entry name" value="Ribonuclease Inhibitor"/>
    <property type="match status" value="1"/>
</dbReference>
<name>A0A438HWP2_VITVI</name>
<keyword evidence="3" id="KW-0677">Repeat</keyword>
<dbReference type="Gene3D" id="1.10.8.430">
    <property type="entry name" value="Helical domain of apoptotic protease-activating factors"/>
    <property type="match status" value="1"/>
</dbReference>
<evidence type="ECO:0000259" key="10">
    <source>
        <dbReference type="Pfam" id="PF23286"/>
    </source>
</evidence>
<dbReference type="PANTHER" id="PTHR11017">
    <property type="entry name" value="LEUCINE-RICH REPEAT-CONTAINING PROTEIN"/>
    <property type="match status" value="1"/>
</dbReference>
<keyword evidence="2" id="KW-0433">Leucine-rich repeat</keyword>
<reference evidence="11 12" key="1">
    <citation type="journal article" date="2018" name="PLoS Genet.">
        <title>Population sequencing reveals clonal diversity and ancestral inbreeding in the grapevine cultivar Chardonnay.</title>
        <authorList>
            <person name="Roach M.J."/>
            <person name="Johnson D.L."/>
            <person name="Bohlmann J."/>
            <person name="van Vuuren H.J."/>
            <person name="Jones S.J."/>
            <person name="Pretorius I.S."/>
            <person name="Schmidt S.A."/>
            <person name="Borneman A.R."/>
        </authorList>
    </citation>
    <scope>NUCLEOTIDE SEQUENCE [LARGE SCALE GENOMIC DNA]</scope>
    <source>
        <strain evidence="12">cv. Chardonnay</strain>
        <tissue evidence="11">Leaf</tissue>
    </source>
</reference>
<dbReference type="Gene3D" id="3.40.50.300">
    <property type="entry name" value="P-loop containing nucleotide triphosphate hydrolases"/>
    <property type="match status" value="1"/>
</dbReference>
<dbReference type="Proteomes" id="UP000288805">
    <property type="component" value="Unassembled WGS sequence"/>
</dbReference>
<evidence type="ECO:0000256" key="3">
    <source>
        <dbReference type="ARBA" id="ARBA00022737"/>
    </source>
</evidence>
<dbReference type="InterPro" id="IPR045344">
    <property type="entry name" value="C-JID"/>
</dbReference>
<dbReference type="SUPFAM" id="SSF52540">
    <property type="entry name" value="P-loop containing nucleoside triphosphate hydrolases"/>
    <property type="match status" value="1"/>
</dbReference>
<dbReference type="InterPro" id="IPR032675">
    <property type="entry name" value="LRR_dom_sf"/>
</dbReference>
<organism evidence="11 12">
    <name type="scientific">Vitis vinifera</name>
    <name type="common">Grape</name>
    <dbReference type="NCBI Taxonomy" id="29760"/>
    <lineage>
        <taxon>Eukaryota</taxon>
        <taxon>Viridiplantae</taxon>
        <taxon>Streptophyta</taxon>
        <taxon>Embryophyta</taxon>
        <taxon>Tracheophyta</taxon>
        <taxon>Spermatophyta</taxon>
        <taxon>Magnoliopsida</taxon>
        <taxon>eudicotyledons</taxon>
        <taxon>Gunneridae</taxon>
        <taxon>Pentapetalae</taxon>
        <taxon>rosids</taxon>
        <taxon>Vitales</taxon>
        <taxon>Vitaceae</taxon>
        <taxon>Viteae</taxon>
        <taxon>Vitis</taxon>
    </lineage>
</organism>
<comment type="catalytic activity">
    <reaction evidence="6">
        <text>NAD(+) + H2O = ADP-D-ribose + nicotinamide + H(+)</text>
        <dbReference type="Rhea" id="RHEA:16301"/>
        <dbReference type="ChEBI" id="CHEBI:15377"/>
        <dbReference type="ChEBI" id="CHEBI:15378"/>
        <dbReference type="ChEBI" id="CHEBI:17154"/>
        <dbReference type="ChEBI" id="CHEBI:57540"/>
        <dbReference type="ChEBI" id="CHEBI:57967"/>
        <dbReference type="EC" id="3.2.2.6"/>
    </reaction>
    <physiologicalReaction direction="left-to-right" evidence="6">
        <dbReference type="Rhea" id="RHEA:16302"/>
    </physiologicalReaction>
</comment>
<evidence type="ECO:0000256" key="6">
    <source>
        <dbReference type="ARBA" id="ARBA00047304"/>
    </source>
</evidence>
<feature type="domain" description="NB-ARC" evidence="7">
    <location>
        <begin position="26"/>
        <end position="186"/>
    </location>
</feature>
<dbReference type="PANTHER" id="PTHR11017:SF570">
    <property type="entry name" value="DISEASE RESISTANCE PROTEIN (TIR-NBS CLASS)-RELATED"/>
    <property type="match status" value="1"/>
</dbReference>
<evidence type="ECO:0000256" key="4">
    <source>
        <dbReference type="ARBA" id="ARBA00022821"/>
    </source>
</evidence>
<sequence length="691" mass="77943">MLISRPKLLCISANLVGFDSRLEEMSSLLCMESNDVRMIGIHGIGGIGKTTLAIGIYNQIAHQFEGASFLPNAAEHRGSLIQRKLLADILGEKIARISNIDEGISLIKKTLCSRKVLIILDDVSALTQLEFLAGSRHWFGSGSRIIITSRNKHLLDVHEVDGLYEVQKLKSEEAFKLFSLYAFEADLLDDRFWELSGRALNYCDGLPLAVKVVGCYLRNKTELEWEDELLKLTTVGQLTVQYVLRLSYDRLKHTEKDLFLDIACFFRGKDSDSVGRILDSCNFSAIGMKVLKDCSFISILDNKIEMHGLMQQMGWEIIRRESPGQPGQRSRLWNPEDVHAVLTQKTGTKAIEGISFDVSASKEIQITSEALKKMTNLRLLRVYWDGLSSYDSNTVHLPEEFEFPSYELRYLHWDGWSLESLPSNFNGKKLVELSLKHSSLNHLWKGNKDAYYFPRIIGLEKLEVLNLSGCSRLEKFPDIKANMESLLELHLEGTAIIELPSSVGYLRGLVLLNMKSCKNLKILPGRICDLKSLKTLILSGCSKLERLPEITEVMEHLEELLLDGTSIRELPRSILRLKENQDHVAMALETLHQELFPEIGYSIVIPGSRIPKWRWHENMGASVSATLPPHWLDNNFSGVALCAVFALEEGETIQRLVRFAVILNAGKGLISVIPSLGHTVETELLRRITCV</sequence>
<proteinExistence type="predicted"/>
<evidence type="ECO:0000259" key="8">
    <source>
        <dbReference type="Pfam" id="PF20160"/>
    </source>
</evidence>
<evidence type="ECO:0000259" key="9">
    <source>
        <dbReference type="Pfam" id="PF23282"/>
    </source>
</evidence>
<dbReference type="InterPro" id="IPR058192">
    <property type="entry name" value="WHD_ROQ1-like"/>
</dbReference>
<feature type="domain" description="Disease resistance protein RPS4B/Roq1-like leucine-rich repeats" evidence="10">
    <location>
        <begin position="460"/>
        <end position="544"/>
    </location>
</feature>
<dbReference type="EC" id="3.2.2.6" evidence="1"/>
<dbReference type="Pfam" id="PF23282">
    <property type="entry name" value="WHD_ROQ1"/>
    <property type="match status" value="1"/>
</dbReference>
<accession>A0A438HWP2</accession>
<dbReference type="GO" id="GO:0043531">
    <property type="term" value="F:ADP binding"/>
    <property type="evidence" value="ECO:0007669"/>
    <property type="project" value="InterPro"/>
</dbReference>
<dbReference type="Pfam" id="PF20160">
    <property type="entry name" value="C-JID"/>
    <property type="match status" value="1"/>
</dbReference>
<dbReference type="InterPro" id="IPR042197">
    <property type="entry name" value="Apaf_helical"/>
</dbReference>
<dbReference type="Pfam" id="PF00931">
    <property type="entry name" value="NB-ARC"/>
    <property type="match status" value="1"/>
</dbReference>
<evidence type="ECO:0000256" key="5">
    <source>
        <dbReference type="ARBA" id="ARBA00023027"/>
    </source>
</evidence>